<dbReference type="SMART" id="SM00448">
    <property type="entry name" value="REC"/>
    <property type="match status" value="1"/>
</dbReference>
<dbReference type="EC" id="2.7.13.3" evidence="2"/>
<dbReference type="GO" id="GO:0043565">
    <property type="term" value="F:sequence-specific DNA binding"/>
    <property type="evidence" value="ECO:0007669"/>
    <property type="project" value="InterPro"/>
</dbReference>
<dbReference type="Pfam" id="PF00072">
    <property type="entry name" value="Response_reg"/>
    <property type="match status" value="1"/>
</dbReference>
<dbReference type="InterPro" id="IPR003594">
    <property type="entry name" value="HATPase_dom"/>
</dbReference>
<dbReference type="Gene3D" id="2.60.40.10">
    <property type="entry name" value="Immunoglobulins"/>
    <property type="match status" value="1"/>
</dbReference>
<keyword evidence="6" id="KW-0804">Transcription</keyword>
<evidence type="ECO:0000259" key="9">
    <source>
        <dbReference type="PROSITE" id="PS01124"/>
    </source>
</evidence>
<dbReference type="Pfam" id="PF07494">
    <property type="entry name" value="Reg_prop"/>
    <property type="match status" value="6"/>
</dbReference>
<dbReference type="GO" id="GO:0003700">
    <property type="term" value="F:DNA-binding transcription factor activity"/>
    <property type="evidence" value="ECO:0007669"/>
    <property type="project" value="InterPro"/>
</dbReference>
<feature type="modified residue" description="4-aspartylphosphate" evidence="7">
    <location>
        <position position="1135"/>
    </location>
</feature>
<dbReference type="PROSITE" id="PS00041">
    <property type="entry name" value="HTH_ARAC_FAMILY_1"/>
    <property type="match status" value="1"/>
</dbReference>
<dbReference type="SUPFAM" id="SSF52172">
    <property type="entry name" value="CheY-like"/>
    <property type="match status" value="1"/>
</dbReference>
<dbReference type="PROSITE" id="PS50110">
    <property type="entry name" value="RESPONSE_REGULATORY"/>
    <property type="match status" value="1"/>
</dbReference>
<evidence type="ECO:0000256" key="3">
    <source>
        <dbReference type="ARBA" id="ARBA00022553"/>
    </source>
</evidence>
<dbReference type="SUPFAM" id="SSF47384">
    <property type="entry name" value="Homodimeric domain of signal transducing histidine kinase"/>
    <property type="match status" value="1"/>
</dbReference>
<dbReference type="PANTHER" id="PTHR43547">
    <property type="entry name" value="TWO-COMPONENT HISTIDINE KINASE"/>
    <property type="match status" value="1"/>
</dbReference>
<dbReference type="Pfam" id="PF00512">
    <property type="entry name" value="HisKA"/>
    <property type="match status" value="1"/>
</dbReference>
<dbReference type="Pfam" id="PF12833">
    <property type="entry name" value="HTH_18"/>
    <property type="match status" value="1"/>
</dbReference>
<dbReference type="EMBL" id="CACRUT010000035">
    <property type="protein sequence ID" value="VYU70871.1"/>
    <property type="molecule type" value="Genomic_DNA"/>
</dbReference>
<dbReference type="InterPro" id="IPR004358">
    <property type="entry name" value="Sig_transdc_His_kin-like_C"/>
</dbReference>
<dbReference type="SUPFAM" id="SSF55874">
    <property type="entry name" value="ATPase domain of HSP90 chaperone/DNA topoisomerase II/histidine kinase"/>
    <property type="match status" value="1"/>
</dbReference>
<evidence type="ECO:0000256" key="2">
    <source>
        <dbReference type="ARBA" id="ARBA00012438"/>
    </source>
</evidence>
<evidence type="ECO:0000256" key="1">
    <source>
        <dbReference type="ARBA" id="ARBA00000085"/>
    </source>
</evidence>
<evidence type="ECO:0000256" key="5">
    <source>
        <dbReference type="ARBA" id="ARBA00023125"/>
    </source>
</evidence>
<protein>
    <recommendedName>
        <fullName evidence="2">histidine kinase</fullName>
        <ecNumber evidence="2">2.7.13.3</ecNumber>
    </recommendedName>
</protein>
<evidence type="ECO:0000256" key="4">
    <source>
        <dbReference type="ARBA" id="ARBA00023015"/>
    </source>
</evidence>
<keyword evidence="8" id="KW-0472">Membrane</keyword>
<dbReference type="PANTHER" id="PTHR43547:SF2">
    <property type="entry name" value="HYBRID SIGNAL TRANSDUCTION HISTIDINE KINASE C"/>
    <property type="match status" value="1"/>
</dbReference>
<feature type="domain" description="Histidine kinase" evidence="10">
    <location>
        <begin position="838"/>
        <end position="1056"/>
    </location>
</feature>
<dbReference type="InterPro" id="IPR018060">
    <property type="entry name" value="HTH_AraC"/>
</dbReference>
<keyword evidence="12" id="KW-0418">Kinase</keyword>
<dbReference type="GO" id="GO:0000155">
    <property type="term" value="F:phosphorelay sensor kinase activity"/>
    <property type="evidence" value="ECO:0007669"/>
    <property type="project" value="InterPro"/>
</dbReference>
<dbReference type="InterPro" id="IPR018062">
    <property type="entry name" value="HTH_AraC-typ_CS"/>
</dbReference>
<feature type="domain" description="HTH araC/xylS-type" evidence="9">
    <location>
        <begin position="1243"/>
        <end position="1342"/>
    </location>
</feature>
<evidence type="ECO:0000256" key="8">
    <source>
        <dbReference type="SAM" id="Phobius"/>
    </source>
</evidence>
<keyword evidence="5" id="KW-0238">DNA-binding</keyword>
<dbReference type="SUPFAM" id="SSF46689">
    <property type="entry name" value="Homeodomain-like"/>
    <property type="match status" value="1"/>
</dbReference>
<comment type="catalytic activity">
    <reaction evidence="1">
        <text>ATP + protein L-histidine = ADP + protein N-phospho-L-histidine.</text>
        <dbReference type="EC" id="2.7.13.3"/>
    </reaction>
</comment>
<dbReference type="Gene3D" id="3.30.565.10">
    <property type="entry name" value="Histidine kinase-like ATPase, C-terminal domain"/>
    <property type="match status" value="1"/>
</dbReference>
<evidence type="ECO:0000313" key="12">
    <source>
        <dbReference type="EMBL" id="VYU70871.1"/>
    </source>
</evidence>
<dbReference type="PROSITE" id="PS01124">
    <property type="entry name" value="HTH_ARAC_FAMILY_2"/>
    <property type="match status" value="1"/>
</dbReference>
<dbReference type="RefSeq" id="WP_412441746.1">
    <property type="nucleotide sequence ID" value="NZ_CACRUT010000035.1"/>
</dbReference>
<dbReference type="PROSITE" id="PS50109">
    <property type="entry name" value="HIS_KIN"/>
    <property type="match status" value="1"/>
</dbReference>
<dbReference type="InterPro" id="IPR036097">
    <property type="entry name" value="HisK_dim/P_sf"/>
</dbReference>
<keyword evidence="4" id="KW-0805">Transcription regulation</keyword>
<dbReference type="InterPro" id="IPR003661">
    <property type="entry name" value="HisK_dim/P_dom"/>
</dbReference>
<dbReference type="InterPro" id="IPR011123">
    <property type="entry name" value="Y_Y_Y"/>
</dbReference>
<dbReference type="SMART" id="SM00388">
    <property type="entry name" value="HisKA"/>
    <property type="match status" value="1"/>
</dbReference>
<keyword evidence="8" id="KW-0812">Transmembrane</keyword>
<keyword evidence="12" id="KW-0808">Transferase</keyword>
<dbReference type="InterPro" id="IPR005467">
    <property type="entry name" value="His_kinase_dom"/>
</dbReference>
<feature type="transmembrane region" description="Helical" evidence="8">
    <location>
        <begin position="781"/>
        <end position="803"/>
    </location>
</feature>
<evidence type="ECO:0000256" key="6">
    <source>
        <dbReference type="ARBA" id="ARBA00023163"/>
    </source>
</evidence>
<dbReference type="Pfam" id="PF07495">
    <property type="entry name" value="Y_Y_Y"/>
    <property type="match status" value="1"/>
</dbReference>
<feature type="domain" description="Response regulatory" evidence="11">
    <location>
        <begin position="1087"/>
        <end position="1202"/>
    </location>
</feature>
<dbReference type="PRINTS" id="PR00344">
    <property type="entry name" value="BCTRLSENSOR"/>
</dbReference>
<dbReference type="Gene3D" id="1.10.287.130">
    <property type="match status" value="1"/>
</dbReference>
<sequence>MQKRLFIILLLLFHLGQGYAVLSLSMSNLNITNGLSNNYVKDVAQDRQGFIWIATEAGLNRFDGCQFTRYTSTNSELKTDAINTLLYDEQNNLLWIGTRSDLTVLDCSTYKFTHYGMQDNIHLNNIVSMSLAGDTAIWIATHYNGILHCNKKTMKFTSYTNESIPELKNSNWCIFDDGHGKIYVGHSLDGLTIINAKDLSALHYKNEPDNSSSLPGNSVYSICVDHMGNTWVGTNQGLALFQPEKGEFQSFKHDEKNPNSIIADHIYDIKQMDDATVWIASDIGGISILDLYNLNLSNRDSVRFNNITATSSGTNLSSGNIRSLLQDSFGNIWIGNYSSGLDFISHTEPLFKILPYIRTVNNKIKNKQVWGVYADSEGKVWVGGENEVSIFENNQLLRSINISQYQSRPYTQVFTLCGNRQGIILLGTFDDGLLEFDSNTGKVHRIDLGIGHVDVFTIKEATDGTMWIGVEYGLYTYRNGKIHREEKIISQLVNQSVYGIAHDRQGKIWIGTNNSGVSIFNYNHELVHRLNAENGFFSNAVNSLYMDSKGGIWIATRNGIGYVEDTKDPDHFEMYGKEEGLEDCFVRSILEDEAGNIWLSTNQGISLWNKEEKTFSNYDHNDGIPAGNFIEGSSCLSADGTAYFGSLNGVSYFNPAFVLKKQSIAPIQLIECKEISVSKDNVNIENIIPITEEEINFSHHENSFSISFAVPDYAQSKQVEYAYILEGFYKNWVKSNGENTAVFRNIPPGKYTFRVKARLKNQVWDESRMVSLNIHIHPPFWFTWYAWFFYILLACIIIIFYILSYQRKLKLKSLQEIEKQHSLNEQNLNNERLQFYTNITHELRTPLTLIIGPLEDLADDKKIPEVYRSKINSIHGSAMRLLNLINQLLEFRKTETNHRQLIVCKGNLTGLVTEIGLRYKELNCNPDVKIQIKTGELPIQIYYDPEIITTILNNLLSNAIKYTHHGEIIISLSCGNETSGNYAIISVSDTGCGIEPDELPHIFERYYQGKGKYQASGTGIGLALVKSLATLHQGMLEVKSVVGKGTTFTFRILADYDYPDAMHKEVASASEVVDMAEEDSEQDNRLLLLVIEDNEDIRKYIVSSFNTEYKVLEGSNGKEGLEIALSTIPNIIVSDIMMPQMDGIQLCRAIKEDIRTSHIPVILLTAKDSMQDKEEGYESGADSYLTKPFSAKLLRTRMLNLLESRARLAKRITDSSLTGSETESAIFIEEPLKLSNLDEAFLKKTTEIIEENINDEKLDIIFLTQQIGMSHSTMYRKIKALTGITINEYIRKIRLRRSMQLLQTGDYNVSEAAYMSGFNTMSYFRTCFKNEYGYSPSEVTRAKNNNK</sequence>
<keyword evidence="8" id="KW-1133">Transmembrane helix</keyword>
<dbReference type="FunFam" id="3.40.50.2300:FF:000138">
    <property type="entry name" value="Two-component system sensor histidine kinase/response regulator"/>
    <property type="match status" value="1"/>
</dbReference>
<dbReference type="InterPro" id="IPR013783">
    <property type="entry name" value="Ig-like_fold"/>
</dbReference>
<dbReference type="SMART" id="SM00387">
    <property type="entry name" value="HATPase_c"/>
    <property type="match status" value="1"/>
</dbReference>
<dbReference type="InterPro" id="IPR015943">
    <property type="entry name" value="WD40/YVTN_repeat-like_dom_sf"/>
</dbReference>
<dbReference type="CDD" id="cd00082">
    <property type="entry name" value="HisKA"/>
    <property type="match status" value="1"/>
</dbReference>
<accession>A0A6N3H3N5</accession>
<dbReference type="Pfam" id="PF02518">
    <property type="entry name" value="HATPase_c"/>
    <property type="match status" value="1"/>
</dbReference>
<dbReference type="InterPro" id="IPR001789">
    <property type="entry name" value="Sig_transdc_resp-reg_receiver"/>
</dbReference>
<evidence type="ECO:0000259" key="11">
    <source>
        <dbReference type="PROSITE" id="PS50110"/>
    </source>
</evidence>
<dbReference type="InterPro" id="IPR011110">
    <property type="entry name" value="Reg_prop"/>
</dbReference>
<dbReference type="Gene3D" id="3.40.50.2300">
    <property type="match status" value="1"/>
</dbReference>
<dbReference type="InterPro" id="IPR036890">
    <property type="entry name" value="HATPase_C_sf"/>
</dbReference>
<gene>
    <name evidence="12" type="primary">todS_3</name>
    <name evidence="12" type="ORF">PCLFYP37_00792</name>
</gene>
<name>A0A6N3H3N5_9BACT</name>
<dbReference type="InterPro" id="IPR009057">
    <property type="entry name" value="Homeodomain-like_sf"/>
</dbReference>
<dbReference type="SUPFAM" id="SSF63829">
    <property type="entry name" value="Calcium-dependent phosphotriesterase"/>
    <property type="match status" value="3"/>
</dbReference>
<dbReference type="SMART" id="SM00342">
    <property type="entry name" value="HTH_ARAC"/>
    <property type="match status" value="1"/>
</dbReference>
<evidence type="ECO:0000256" key="7">
    <source>
        <dbReference type="PROSITE-ProRule" id="PRU00169"/>
    </source>
</evidence>
<dbReference type="CDD" id="cd16922">
    <property type="entry name" value="HATPase_EvgS-ArcB-TorS-like"/>
    <property type="match status" value="1"/>
</dbReference>
<reference evidence="12" key="1">
    <citation type="submission" date="2019-11" db="EMBL/GenBank/DDBJ databases">
        <authorList>
            <person name="Feng L."/>
        </authorList>
    </citation>
    <scope>NUCLEOTIDE SEQUENCE</scope>
    <source>
        <strain evidence="12">PclaraLFYP37</strain>
    </source>
</reference>
<dbReference type="Gene3D" id="1.10.10.60">
    <property type="entry name" value="Homeodomain-like"/>
    <property type="match status" value="2"/>
</dbReference>
<dbReference type="Gene3D" id="2.130.10.10">
    <property type="entry name" value="YVTN repeat-like/Quinoprotein amine dehydrogenase"/>
    <property type="match status" value="2"/>
</dbReference>
<evidence type="ECO:0000259" key="10">
    <source>
        <dbReference type="PROSITE" id="PS50109"/>
    </source>
</evidence>
<proteinExistence type="predicted"/>
<dbReference type="CDD" id="cd17574">
    <property type="entry name" value="REC_OmpR"/>
    <property type="match status" value="1"/>
</dbReference>
<organism evidence="12">
    <name type="scientific">Paraprevotella clara</name>
    <dbReference type="NCBI Taxonomy" id="454154"/>
    <lineage>
        <taxon>Bacteria</taxon>
        <taxon>Pseudomonadati</taxon>
        <taxon>Bacteroidota</taxon>
        <taxon>Bacteroidia</taxon>
        <taxon>Bacteroidales</taxon>
        <taxon>Prevotellaceae</taxon>
        <taxon>Paraprevotella</taxon>
    </lineage>
</organism>
<dbReference type="InterPro" id="IPR011006">
    <property type="entry name" value="CheY-like_superfamily"/>
</dbReference>
<keyword evidence="3 7" id="KW-0597">Phosphoprotein</keyword>